<keyword evidence="2" id="KW-0472">Membrane</keyword>
<evidence type="ECO:0000313" key="4">
    <source>
        <dbReference type="Proteomes" id="UP000239434"/>
    </source>
</evidence>
<proteinExistence type="predicted"/>
<evidence type="ECO:0000256" key="1">
    <source>
        <dbReference type="SAM" id="MobiDB-lite"/>
    </source>
</evidence>
<feature type="compositionally biased region" description="Basic and acidic residues" evidence="1">
    <location>
        <begin position="11"/>
        <end position="28"/>
    </location>
</feature>
<dbReference type="InterPro" id="IPR024399">
    <property type="entry name" value="DUF2628"/>
</dbReference>
<keyword evidence="2" id="KW-0812">Transmembrane</keyword>
<dbReference type="EMBL" id="PVBR01000004">
    <property type="protein sequence ID" value="PRD44353.1"/>
    <property type="molecule type" value="Genomic_DNA"/>
</dbReference>
<keyword evidence="4" id="KW-1185">Reference proteome</keyword>
<dbReference type="AlphaFoldDB" id="A0A2S9IUY9"/>
<evidence type="ECO:0000313" key="3">
    <source>
        <dbReference type="EMBL" id="PRD44353.1"/>
    </source>
</evidence>
<feature type="transmembrane region" description="Helical" evidence="2">
    <location>
        <begin position="56"/>
        <end position="74"/>
    </location>
</feature>
<accession>A0A2S9IUY9</accession>
<dbReference type="Proteomes" id="UP000239434">
    <property type="component" value="Unassembled WGS sequence"/>
</dbReference>
<feature type="transmembrane region" description="Helical" evidence="2">
    <location>
        <begin position="102"/>
        <end position="122"/>
    </location>
</feature>
<comment type="caution">
    <text evidence="3">The sequence shown here is derived from an EMBL/GenBank/DDBJ whole genome shotgun (WGS) entry which is preliminary data.</text>
</comment>
<protein>
    <submittedName>
        <fullName evidence="3">DUF2628 domain-containing protein</fullName>
    </submittedName>
</protein>
<gene>
    <name evidence="3" type="ORF">C5748_07155</name>
</gene>
<reference evidence="3 4" key="1">
    <citation type="submission" date="2018-02" db="EMBL/GenBank/DDBJ databases">
        <title>The draft genome of Phyllobacterium sp. 1N-3.</title>
        <authorList>
            <person name="Liu L."/>
            <person name="Li L."/>
            <person name="Zhang X."/>
            <person name="Wang T."/>
            <person name="Liang L."/>
        </authorList>
    </citation>
    <scope>NUCLEOTIDE SEQUENCE [LARGE SCALE GENOMIC DNA]</scope>
    <source>
        <strain evidence="3 4">1N-3</strain>
    </source>
</reference>
<keyword evidence="2" id="KW-1133">Transmembrane helix</keyword>
<evidence type="ECO:0000256" key="2">
    <source>
        <dbReference type="SAM" id="Phobius"/>
    </source>
</evidence>
<sequence>MLQGGGARAQGGDRGRSAPDERDPLDKGDAEGLIMASFIIMEPPEKAGTNPAERTLFVRDGFSLLAFILPFIWLLIHRLWFEAALVLAVAVALGFVGDYWNLGGAVAVLSLLVSILVALEASNWRVAALRRRGYVEKGVIEATDRAEAEIRYFAESGSSNDAPAVVPAAGKPVERRAMPTPPRPGGTVGLVGYPRGN</sequence>
<name>A0A2S9IUY9_9HYPH</name>
<feature type="region of interest" description="Disordered" evidence="1">
    <location>
        <begin position="171"/>
        <end position="197"/>
    </location>
</feature>
<organism evidence="3 4">
    <name type="scientific">Phyllobacterium phragmitis</name>
    <dbReference type="NCBI Taxonomy" id="2670329"/>
    <lineage>
        <taxon>Bacteria</taxon>
        <taxon>Pseudomonadati</taxon>
        <taxon>Pseudomonadota</taxon>
        <taxon>Alphaproteobacteria</taxon>
        <taxon>Hyphomicrobiales</taxon>
        <taxon>Phyllobacteriaceae</taxon>
        <taxon>Phyllobacterium</taxon>
    </lineage>
</organism>
<dbReference type="Pfam" id="PF10947">
    <property type="entry name" value="DUF2628"/>
    <property type="match status" value="1"/>
</dbReference>
<feature type="region of interest" description="Disordered" evidence="1">
    <location>
        <begin position="1"/>
        <end position="28"/>
    </location>
</feature>